<feature type="chain" id="PRO_5025340338" description="Deoxyribonuclease-1-like 1" evidence="15">
    <location>
        <begin position="21"/>
        <end position="318"/>
    </location>
</feature>
<dbReference type="GO" id="GO:0004530">
    <property type="term" value="F:deoxyribonuclease I activity"/>
    <property type="evidence" value="ECO:0007669"/>
    <property type="project" value="TreeGrafter"/>
</dbReference>
<dbReference type="PIRSF" id="PIRSF000988">
    <property type="entry name" value="DNase_I_euk"/>
    <property type="match status" value="1"/>
</dbReference>
<evidence type="ECO:0000256" key="11">
    <source>
        <dbReference type="ARBA" id="ARBA00042003"/>
    </source>
</evidence>
<comment type="subcellular location">
    <subcellularLocation>
        <location evidence="1">Endoplasmic reticulum</location>
    </subcellularLocation>
</comment>
<evidence type="ECO:0000256" key="8">
    <source>
        <dbReference type="ARBA" id="ARBA00023157"/>
    </source>
</evidence>
<dbReference type="Proteomes" id="UP000472263">
    <property type="component" value="Chromosome 7"/>
</dbReference>
<dbReference type="SMART" id="SM00476">
    <property type="entry name" value="DNaseIc"/>
    <property type="match status" value="1"/>
</dbReference>
<evidence type="ECO:0000256" key="1">
    <source>
        <dbReference type="ARBA" id="ARBA00004240"/>
    </source>
</evidence>
<evidence type="ECO:0000313" key="17">
    <source>
        <dbReference type="Ensembl" id="ENSMMDP00005031838.1"/>
    </source>
</evidence>
<dbReference type="Gene3D" id="3.60.10.10">
    <property type="entry name" value="Endonuclease/exonuclease/phosphatase"/>
    <property type="match status" value="1"/>
</dbReference>
<evidence type="ECO:0000256" key="13">
    <source>
        <dbReference type="PIRSR" id="PIRSR000988-1"/>
    </source>
</evidence>
<dbReference type="PRINTS" id="PR00130">
    <property type="entry name" value="DNASEI"/>
</dbReference>
<keyword evidence="5" id="KW-0255">Endonuclease</keyword>
<keyword evidence="6" id="KW-0378">Hydrolase</keyword>
<dbReference type="AlphaFoldDB" id="A0A667YZL2"/>
<evidence type="ECO:0000256" key="15">
    <source>
        <dbReference type="SAM" id="SignalP"/>
    </source>
</evidence>
<dbReference type="FunCoup" id="A0A667YZL2">
    <property type="interactions" value="611"/>
</dbReference>
<proteinExistence type="inferred from homology"/>
<evidence type="ECO:0000256" key="7">
    <source>
        <dbReference type="ARBA" id="ARBA00022824"/>
    </source>
</evidence>
<dbReference type="InterPro" id="IPR005135">
    <property type="entry name" value="Endo/exonuclease/phosphatase"/>
</dbReference>
<evidence type="ECO:0000256" key="5">
    <source>
        <dbReference type="ARBA" id="ARBA00022759"/>
    </source>
</evidence>
<evidence type="ECO:0000259" key="16">
    <source>
        <dbReference type="Pfam" id="PF03372"/>
    </source>
</evidence>
<organism evidence="17 18">
    <name type="scientific">Myripristis murdjan</name>
    <name type="common">pinecone soldierfish</name>
    <dbReference type="NCBI Taxonomy" id="586833"/>
    <lineage>
        <taxon>Eukaryota</taxon>
        <taxon>Metazoa</taxon>
        <taxon>Chordata</taxon>
        <taxon>Craniata</taxon>
        <taxon>Vertebrata</taxon>
        <taxon>Euteleostomi</taxon>
        <taxon>Actinopterygii</taxon>
        <taxon>Neopterygii</taxon>
        <taxon>Teleostei</taxon>
        <taxon>Neoteleostei</taxon>
        <taxon>Acanthomorphata</taxon>
        <taxon>Holocentriformes</taxon>
        <taxon>Holocentridae</taxon>
        <taxon>Myripristis</taxon>
    </lineage>
</organism>
<dbReference type="GO" id="GO:0006308">
    <property type="term" value="P:DNA catabolic process"/>
    <property type="evidence" value="ECO:0007669"/>
    <property type="project" value="InterPro"/>
</dbReference>
<feature type="signal peptide" evidence="15">
    <location>
        <begin position="1"/>
        <end position="20"/>
    </location>
</feature>
<dbReference type="SUPFAM" id="SSF56219">
    <property type="entry name" value="DNase I-like"/>
    <property type="match status" value="1"/>
</dbReference>
<keyword evidence="4 15" id="KW-0732">Signal</keyword>
<feature type="domain" description="Endonuclease/exonuclease/phosphatase" evidence="16">
    <location>
        <begin position="82"/>
        <end position="267"/>
    </location>
</feature>
<feature type="active site" evidence="13">
    <location>
        <position position="148"/>
    </location>
</feature>
<keyword evidence="8 14" id="KW-1015">Disulfide bond</keyword>
<reference evidence="17" key="1">
    <citation type="submission" date="2019-06" db="EMBL/GenBank/DDBJ databases">
        <authorList>
            <consortium name="Wellcome Sanger Institute Data Sharing"/>
        </authorList>
    </citation>
    <scope>NUCLEOTIDE SEQUENCE [LARGE SCALE GENOMIC DNA]</scope>
</reference>
<name>A0A667YZL2_9TELE</name>
<reference evidence="17" key="3">
    <citation type="submission" date="2025-09" db="UniProtKB">
        <authorList>
            <consortium name="Ensembl"/>
        </authorList>
    </citation>
    <scope>IDENTIFICATION</scope>
</reference>
<dbReference type="GO" id="GO:0005783">
    <property type="term" value="C:endoplasmic reticulum"/>
    <property type="evidence" value="ECO:0007669"/>
    <property type="project" value="UniProtKB-SubCell"/>
</dbReference>
<dbReference type="CDD" id="cd10282">
    <property type="entry name" value="DNase1"/>
    <property type="match status" value="1"/>
</dbReference>
<keyword evidence="7" id="KW-0256">Endoplasmic reticulum</keyword>
<evidence type="ECO:0000256" key="9">
    <source>
        <dbReference type="ARBA" id="ARBA00023180"/>
    </source>
</evidence>
<sequence length="318" mass="36174">MRSLSFILLFLVWGVCGVQGATVFRICAFNIQSFGEGKASKTKVMHTIVRVRQTQRWIGSSIFAPCLEHLYDSAHEYDAVQSERLGRSDTYQEQYVFVYRTGTVTVTDQYQYPDTLKGDIDAFAREPFVVRFSAPKTALKDFVLIPLHTSPNNTTKELDAVVDVFNDIRKKWKTENVIFLGDFNADCGYLAKKNRKNVRLITDPAFIWLINDKNDTTVRKSTDCAYDRIVVHGEKVARAIVPLSAKPFNFKKEFRLSEDQALEVSDHYPVEVLLKASASRQQQVSLSLLLILLALTFNSITLYNKSHLSDRDLQLSAV</sequence>
<evidence type="ECO:0000256" key="4">
    <source>
        <dbReference type="ARBA" id="ARBA00022729"/>
    </source>
</evidence>
<keyword evidence="18" id="KW-1185">Reference proteome</keyword>
<comment type="similarity">
    <text evidence="2">Belongs to the DNase I family.</text>
</comment>
<feature type="active site" evidence="13">
    <location>
        <position position="93"/>
    </location>
</feature>
<keyword evidence="9" id="KW-0325">Glycoprotein</keyword>
<dbReference type="GO" id="GO:0003677">
    <property type="term" value="F:DNA binding"/>
    <property type="evidence" value="ECO:0007669"/>
    <property type="project" value="TreeGrafter"/>
</dbReference>
<dbReference type="InterPro" id="IPR036691">
    <property type="entry name" value="Endo/exonu/phosph_ase_sf"/>
</dbReference>
<dbReference type="GeneTree" id="ENSGT00950000182846"/>
<gene>
    <name evidence="17" type="primary">DNASE1L1</name>
    <name evidence="17" type="synonym">dnase1l1</name>
</gene>
<evidence type="ECO:0000256" key="6">
    <source>
        <dbReference type="ARBA" id="ARBA00022801"/>
    </source>
</evidence>
<dbReference type="GO" id="GO:0005634">
    <property type="term" value="C:nucleus"/>
    <property type="evidence" value="ECO:0007669"/>
    <property type="project" value="TreeGrafter"/>
</dbReference>
<feature type="disulfide bond" description="Essential for enzymatic activity" evidence="14">
    <location>
        <begin position="187"/>
        <end position="224"/>
    </location>
</feature>
<evidence type="ECO:0000256" key="3">
    <source>
        <dbReference type="ARBA" id="ARBA00022722"/>
    </source>
</evidence>
<evidence type="ECO:0000256" key="10">
    <source>
        <dbReference type="ARBA" id="ARBA00041152"/>
    </source>
</evidence>
<reference evidence="17" key="2">
    <citation type="submission" date="2025-08" db="UniProtKB">
        <authorList>
            <consortium name="Ensembl"/>
        </authorList>
    </citation>
    <scope>IDENTIFICATION</scope>
</reference>
<evidence type="ECO:0000256" key="12">
    <source>
        <dbReference type="ARBA" id="ARBA00043073"/>
    </source>
</evidence>
<keyword evidence="3" id="KW-0540">Nuclease</keyword>
<dbReference type="PANTHER" id="PTHR11371:SF28">
    <property type="entry name" value="DEOXYRIBONUCLEASE-1-LIKE 1"/>
    <property type="match status" value="1"/>
</dbReference>
<dbReference type="InParanoid" id="A0A667YZL2"/>
<accession>A0A667YZL2</accession>
<dbReference type="Ensembl" id="ENSMMDT00005032557.1">
    <property type="protein sequence ID" value="ENSMMDP00005031838.1"/>
    <property type="gene ID" value="ENSMMDG00005014710.1"/>
</dbReference>
<protein>
    <recommendedName>
        <fullName evidence="10">Deoxyribonuclease-1-like 1</fullName>
    </recommendedName>
    <alternativeName>
        <fullName evidence="12">DNase X</fullName>
    </alternativeName>
    <alternativeName>
        <fullName evidence="11">Deoxyribonuclease I-like 1</fullName>
    </alternativeName>
</protein>
<dbReference type="Pfam" id="PF03372">
    <property type="entry name" value="Exo_endo_phos"/>
    <property type="match status" value="1"/>
</dbReference>
<dbReference type="InterPro" id="IPR016202">
    <property type="entry name" value="DNase_I"/>
</dbReference>
<dbReference type="PANTHER" id="PTHR11371">
    <property type="entry name" value="DEOXYRIBONUCLEASE"/>
    <property type="match status" value="1"/>
</dbReference>
<evidence type="ECO:0000313" key="18">
    <source>
        <dbReference type="Proteomes" id="UP000472263"/>
    </source>
</evidence>
<evidence type="ECO:0000256" key="2">
    <source>
        <dbReference type="ARBA" id="ARBA00007359"/>
    </source>
</evidence>
<evidence type="ECO:0000256" key="14">
    <source>
        <dbReference type="PIRSR" id="PIRSR000988-2"/>
    </source>
</evidence>